<evidence type="ECO:0000256" key="2">
    <source>
        <dbReference type="SAM" id="Phobius"/>
    </source>
</evidence>
<dbReference type="OrthoDB" id="2967741at2"/>
<sequence>MGDIIDFFLGNPFLIIILIGIVSSMLGRKKQSQQTDAPNGPPKKKWQEVMRELQGEMQGDQQQGRPAPAPVRKAEQQAPQAAEIIDETKNEANKRIAELRRLQQKYDQERLYQKAKADNIASSISDHVSPVYRKGPSFGKKQLIDGIIMSEVLGPPRAKRSLQRSRR</sequence>
<keyword evidence="2" id="KW-1133">Transmembrane helix</keyword>
<keyword evidence="2" id="KW-0812">Transmembrane</keyword>
<feature type="region of interest" description="Disordered" evidence="1">
    <location>
        <begin position="52"/>
        <end position="80"/>
    </location>
</feature>
<evidence type="ECO:0000313" key="3">
    <source>
        <dbReference type="EMBL" id="AOH55756.1"/>
    </source>
</evidence>
<keyword evidence="2" id="KW-0472">Membrane</keyword>
<dbReference type="EMBL" id="CP017080">
    <property type="protein sequence ID" value="AOH55756.1"/>
    <property type="molecule type" value="Genomic_DNA"/>
</dbReference>
<feature type="transmembrane region" description="Helical" evidence="2">
    <location>
        <begin position="6"/>
        <end position="26"/>
    </location>
</feature>
<gene>
    <name evidence="3" type="ORF">ABE28_015450</name>
</gene>
<proteinExistence type="predicted"/>
<dbReference type="KEGG" id="bmur:ABE28_015450"/>
<protein>
    <submittedName>
        <fullName evidence="3">Uncharacterized protein</fullName>
    </submittedName>
</protein>
<keyword evidence="4" id="KW-1185">Reference proteome</keyword>
<reference evidence="3 4" key="1">
    <citation type="submission" date="2016-08" db="EMBL/GenBank/DDBJ databases">
        <title>Complete genome sequence of Bacillus muralis G25-68, a strain with toxicity to nematodes.</title>
        <authorList>
            <person name="Zheng Z."/>
        </authorList>
    </citation>
    <scope>NUCLEOTIDE SEQUENCE [LARGE SCALE GENOMIC DNA]</scope>
    <source>
        <strain evidence="3 4">G25-68</strain>
    </source>
</reference>
<organism evidence="3 4">
    <name type="scientific">Peribacillus muralis</name>
    <dbReference type="NCBI Taxonomy" id="264697"/>
    <lineage>
        <taxon>Bacteria</taxon>
        <taxon>Bacillati</taxon>
        <taxon>Bacillota</taxon>
        <taxon>Bacilli</taxon>
        <taxon>Bacillales</taxon>
        <taxon>Bacillaceae</taxon>
        <taxon>Peribacillus</taxon>
    </lineage>
</organism>
<accession>A0A1B3XR78</accession>
<evidence type="ECO:0000256" key="1">
    <source>
        <dbReference type="SAM" id="MobiDB-lite"/>
    </source>
</evidence>
<evidence type="ECO:0000313" key="4">
    <source>
        <dbReference type="Proteomes" id="UP000077926"/>
    </source>
</evidence>
<dbReference type="RefSeq" id="WP_064463443.1">
    <property type="nucleotide sequence ID" value="NZ_CP017080.1"/>
</dbReference>
<name>A0A1B3XR78_9BACI</name>
<dbReference type="STRING" id="264697.ABE28_015450"/>
<dbReference type="Proteomes" id="UP000077926">
    <property type="component" value="Chromosome"/>
</dbReference>
<dbReference type="AlphaFoldDB" id="A0A1B3XR78"/>